<keyword evidence="1" id="KW-0175">Coiled coil</keyword>
<dbReference type="EMBL" id="CM009749">
    <property type="protein sequence ID" value="PUZ75197.1"/>
    <property type="molecule type" value="Genomic_DNA"/>
</dbReference>
<protein>
    <submittedName>
        <fullName evidence="2">Uncharacterized protein</fullName>
    </submittedName>
</protein>
<dbReference type="AlphaFoldDB" id="A0A2T7F523"/>
<evidence type="ECO:0000313" key="3">
    <source>
        <dbReference type="Proteomes" id="UP000244336"/>
    </source>
</evidence>
<gene>
    <name evidence="2" type="ORF">GQ55_1G131600</name>
</gene>
<keyword evidence="3" id="KW-1185">Reference proteome</keyword>
<accession>A0A2T7F523</accession>
<feature type="coiled-coil region" evidence="1">
    <location>
        <begin position="13"/>
        <end position="42"/>
    </location>
</feature>
<sequence>MIFGFDLGPMDCCAAWEQKMERERQEKLKKKLEYEKADANKTKPADSDKLRYHRSLSRRDQTRIGIVLY</sequence>
<dbReference type="Proteomes" id="UP000244336">
    <property type="component" value="Chromosome 1"/>
</dbReference>
<organism evidence="2 3">
    <name type="scientific">Panicum hallii var. hallii</name>
    <dbReference type="NCBI Taxonomy" id="1504633"/>
    <lineage>
        <taxon>Eukaryota</taxon>
        <taxon>Viridiplantae</taxon>
        <taxon>Streptophyta</taxon>
        <taxon>Embryophyta</taxon>
        <taxon>Tracheophyta</taxon>
        <taxon>Spermatophyta</taxon>
        <taxon>Magnoliopsida</taxon>
        <taxon>Liliopsida</taxon>
        <taxon>Poales</taxon>
        <taxon>Poaceae</taxon>
        <taxon>PACMAD clade</taxon>
        <taxon>Panicoideae</taxon>
        <taxon>Panicodae</taxon>
        <taxon>Paniceae</taxon>
        <taxon>Panicinae</taxon>
        <taxon>Panicum</taxon>
        <taxon>Panicum sect. Panicum</taxon>
    </lineage>
</organism>
<reference evidence="2 3" key="1">
    <citation type="submission" date="2018-04" db="EMBL/GenBank/DDBJ databases">
        <title>WGS assembly of Panicum hallii var. hallii HAL2.</title>
        <authorList>
            <person name="Lovell J."/>
            <person name="Jenkins J."/>
            <person name="Lowry D."/>
            <person name="Mamidi S."/>
            <person name="Sreedasyam A."/>
            <person name="Weng X."/>
            <person name="Barry K."/>
            <person name="Bonette J."/>
            <person name="Campitelli B."/>
            <person name="Daum C."/>
            <person name="Gordon S."/>
            <person name="Gould B."/>
            <person name="Lipzen A."/>
            <person name="MacQueen A."/>
            <person name="Palacio-Mejia J."/>
            <person name="Plott C."/>
            <person name="Shakirov E."/>
            <person name="Shu S."/>
            <person name="Yoshinaga Y."/>
            <person name="Zane M."/>
            <person name="Rokhsar D."/>
            <person name="Grimwood J."/>
            <person name="Schmutz J."/>
            <person name="Juenger T."/>
        </authorList>
    </citation>
    <scope>NUCLEOTIDE SEQUENCE [LARGE SCALE GENOMIC DNA]</scope>
    <source>
        <strain evidence="3">cv. HAL2</strain>
    </source>
</reference>
<dbReference type="Gramene" id="PUZ75197">
    <property type="protein sequence ID" value="PUZ75197"/>
    <property type="gene ID" value="GQ55_1G131600"/>
</dbReference>
<evidence type="ECO:0000256" key="1">
    <source>
        <dbReference type="SAM" id="Coils"/>
    </source>
</evidence>
<name>A0A2T7F523_9POAL</name>
<evidence type="ECO:0000313" key="2">
    <source>
        <dbReference type="EMBL" id="PUZ75197.1"/>
    </source>
</evidence>
<proteinExistence type="predicted"/>